<dbReference type="Proteomes" id="UP001054837">
    <property type="component" value="Unassembled WGS sequence"/>
</dbReference>
<evidence type="ECO:0000313" key="1">
    <source>
        <dbReference type="EMBL" id="GIY63608.1"/>
    </source>
</evidence>
<dbReference type="EMBL" id="BPLQ01012194">
    <property type="protein sequence ID" value="GIY63608.1"/>
    <property type="molecule type" value="Genomic_DNA"/>
</dbReference>
<evidence type="ECO:0000313" key="2">
    <source>
        <dbReference type="Proteomes" id="UP001054837"/>
    </source>
</evidence>
<reference evidence="1 2" key="1">
    <citation type="submission" date="2021-06" db="EMBL/GenBank/DDBJ databases">
        <title>Caerostris darwini draft genome.</title>
        <authorList>
            <person name="Kono N."/>
            <person name="Arakawa K."/>
        </authorList>
    </citation>
    <scope>NUCLEOTIDE SEQUENCE [LARGE SCALE GENOMIC DNA]</scope>
</reference>
<gene>
    <name evidence="1" type="ORF">CDAR_442581</name>
</gene>
<proteinExistence type="predicted"/>
<sequence length="129" mass="15043">MDYFKLSRCVTDTRRRSMIFAKRSWSNVIGVSYTSSFMYLHRKSKDLLLGYCGGYVIDPCLQRGRIERGPHYVAEMCRYPITRCFGVDAPFAECLRMYHRDNRNQIINNARPYVDGGAQFACKGTLYKK</sequence>
<protein>
    <submittedName>
        <fullName evidence="1">Uncharacterized protein</fullName>
    </submittedName>
</protein>
<keyword evidence="2" id="KW-1185">Reference proteome</keyword>
<name>A0AAV4V0S9_9ARAC</name>
<organism evidence="1 2">
    <name type="scientific">Caerostris darwini</name>
    <dbReference type="NCBI Taxonomy" id="1538125"/>
    <lineage>
        <taxon>Eukaryota</taxon>
        <taxon>Metazoa</taxon>
        <taxon>Ecdysozoa</taxon>
        <taxon>Arthropoda</taxon>
        <taxon>Chelicerata</taxon>
        <taxon>Arachnida</taxon>
        <taxon>Araneae</taxon>
        <taxon>Araneomorphae</taxon>
        <taxon>Entelegynae</taxon>
        <taxon>Araneoidea</taxon>
        <taxon>Araneidae</taxon>
        <taxon>Caerostris</taxon>
    </lineage>
</organism>
<dbReference type="AlphaFoldDB" id="A0AAV4V0S9"/>
<comment type="caution">
    <text evidence="1">The sequence shown here is derived from an EMBL/GenBank/DDBJ whole genome shotgun (WGS) entry which is preliminary data.</text>
</comment>
<accession>A0AAV4V0S9</accession>